<evidence type="ECO:0000256" key="2">
    <source>
        <dbReference type="SAM" id="SignalP"/>
    </source>
</evidence>
<protein>
    <submittedName>
        <fullName evidence="4">Amino acid ABC transporter substrate-binding protein</fullName>
    </submittedName>
</protein>
<dbReference type="PROSITE" id="PS51257">
    <property type="entry name" value="PROKAR_LIPOPROTEIN"/>
    <property type="match status" value="1"/>
</dbReference>
<evidence type="ECO:0000313" key="5">
    <source>
        <dbReference type="Proteomes" id="UP000316500"/>
    </source>
</evidence>
<dbReference type="PANTHER" id="PTHR35936:SF17">
    <property type="entry name" value="ARGININE-BINDING EXTRACELLULAR PROTEIN ARTP"/>
    <property type="match status" value="1"/>
</dbReference>
<evidence type="ECO:0000259" key="3">
    <source>
        <dbReference type="SMART" id="SM00062"/>
    </source>
</evidence>
<dbReference type="RefSeq" id="WP_144649157.1">
    <property type="nucleotide sequence ID" value="NZ_VNFK01000005.1"/>
</dbReference>
<sequence>MKLRMIASTVAALTLAAALSGCGGNTEAAGSKVSADCKPASDFGTIKKGNLTVAVYEAPPYVTFKGNELGGVDGDILTGFAQKECLSITTVSAAAAAVIPTVQGGRADIATGGWWRSKARADILDLTEPIYTDQMVLISKDGLNKVTDLKGKKVGTVNGNVWVDDAKSYLGGDLQLYKAPVDLFQDLKSGRLDVGIDGFGEAHQNSNGLKVEVLDPDSAIKASLEPPQTCLPVTKGNTALVTALNEYVESLRQDGSLEKIVVKNGFPASSIKTGDARLIG</sequence>
<organism evidence="4 5">
    <name type="scientific">Paenarthrobacter nitroguajacolicus</name>
    <name type="common">Arthrobacter nitroguajacolicus</name>
    <dbReference type="NCBI Taxonomy" id="211146"/>
    <lineage>
        <taxon>Bacteria</taxon>
        <taxon>Bacillati</taxon>
        <taxon>Actinomycetota</taxon>
        <taxon>Actinomycetes</taxon>
        <taxon>Micrococcales</taxon>
        <taxon>Micrococcaceae</taxon>
        <taxon>Paenarthrobacter</taxon>
    </lineage>
</organism>
<feature type="chain" id="PRO_5021936673" evidence="2">
    <location>
        <begin position="29"/>
        <end position="280"/>
    </location>
</feature>
<dbReference type="SMART" id="SM00062">
    <property type="entry name" value="PBPb"/>
    <property type="match status" value="1"/>
</dbReference>
<keyword evidence="1 2" id="KW-0732">Signal</keyword>
<reference evidence="4 5" key="1">
    <citation type="submission" date="2019-07" db="EMBL/GenBank/DDBJ databases">
        <title>Diversity of Bacteria from Kongsfjorden, Arctic.</title>
        <authorList>
            <person name="Yu Y."/>
        </authorList>
    </citation>
    <scope>NUCLEOTIDE SEQUENCE [LARGE SCALE GENOMIC DNA]</scope>
    <source>
        <strain evidence="4 5">SM1928</strain>
    </source>
</reference>
<dbReference type="Pfam" id="PF00497">
    <property type="entry name" value="SBP_bac_3"/>
    <property type="match status" value="1"/>
</dbReference>
<feature type="domain" description="Solute-binding protein family 3/N-terminal" evidence="3">
    <location>
        <begin position="50"/>
        <end position="268"/>
    </location>
</feature>
<dbReference type="InterPro" id="IPR001638">
    <property type="entry name" value="Solute-binding_3/MltF_N"/>
</dbReference>
<dbReference type="AlphaFoldDB" id="A0A558H435"/>
<dbReference type="Gene3D" id="3.40.190.10">
    <property type="entry name" value="Periplasmic binding protein-like II"/>
    <property type="match status" value="2"/>
</dbReference>
<dbReference type="OrthoDB" id="8454826at2"/>
<evidence type="ECO:0000256" key="1">
    <source>
        <dbReference type="ARBA" id="ARBA00022729"/>
    </source>
</evidence>
<comment type="caution">
    <text evidence="4">The sequence shown here is derived from an EMBL/GenBank/DDBJ whole genome shotgun (WGS) entry which is preliminary data.</text>
</comment>
<proteinExistence type="predicted"/>
<dbReference type="EMBL" id="VNFK01000005">
    <property type="protein sequence ID" value="TVU63878.1"/>
    <property type="molecule type" value="Genomic_DNA"/>
</dbReference>
<dbReference type="SUPFAM" id="SSF53850">
    <property type="entry name" value="Periplasmic binding protein-like II"/>
    <property type="match status" value="1"/>
</dbReference>
<dbReference type="Proteomes" id="UP000316500">
    <property type="component" value="Unassembled WGS sequence"/>
</dbReference>
<name>A0A558H435_PAENT</name>
<feature type="signal peptide" evidence="2">
    <location>
        <begin position="1"/>
        <end position="28"/>
    </location>
</feature>
<accession>A0A558H435</accession>
<evidence type="ECO:0000313" key="4">
    <source>
        <dbReference type="EMBL" id="TVU63878.1"/>
    </source>
</evidence>
<gene>
    <name evidence="4" type="ORF">FQP90_07730</name>
</gene>
<dbReference type="PANTHER" id="PTHR35936">
    <property type="entry name" value="MEMBRANE-BOUND LYTIC MUREIN TRANSGLYCOSYLASE F"/>
    <property type="match status" value="1"/>
</dbReference>